<dbReference type="InterPro" id="IPR019127">
    <property type="entry name" value="Exosortase"/>
</dbReference>
<evidence type="ECO:0000256" key="2">
    <source>
        <dbReference type="ARBA" id="ARBA00022475"/>
    </source>
</evidence>
<comment type="subcellular location">
    <subcellularLocation>
        <location evidence="1">Cell membrane</location>
        <topology evidence="1">Multi-pass membrane protein</topology>
    </subcellularLocation>
</comment>
<dbReference type="GO" id="GO:0006508">
    <property type="term" value="P:proteolysis"/>
    <property type="evidence" value="ECO:0007669"/>
    <property type="project" value="UniProtKB-KW"/>
</dbReference>
<dbReference type="GO" id="GO:0008233">
    <property type="term" value="F:peptidase activity"/>
    <property type="evidence" value="ECO:0007669"/>
    <property type="project" value="UniProtKB-KW"/>
</dbReference>
<organism evidence="9 10">
    <name type="scientific">Paraflavitalea soli</name>
    <dbReference type="NCBI Taxonomy" id="2315862"/>
    <lineage>
        <taxon>Bacteria</taxon>
        <taxon>Pseudomonadati</taxon>
        <taxon>Bacteroidota</taxon>
        <taxon>Chitinophagia</taxon>
        <taxon>Chitinophagales</taxon>
        <taxon>Chitinophagaceae</taxon>
        <taxon>Paraflavitalea</taxon>
    </lineage>
</organism>
<dbReference type="InterPro" id="IPR031006">
    <property type="entry name" value="Exosort_XrtN"/>
</dbReference>
<feature type="transmembrane region" description="Helical" evidence="8">
    <location>
        <begin position="174"/>
        <end position="192"/>
    </location>
</feature>
<evidence type="ECO:0000313" key="10">
    <source>
        <dbReference type="Proteomes" id="UP000263900"/>
    </source>
</evidence>
<dbReference type="GO" id="GO:0005886">
    <property type="term" value="C:plasma membrane"/>
    <property type="evidence" value="ECO:0007669"/>
    <property type="project" value="UniProtKB-SubCell"/>
</dbReference>
<sequence>MISSLQIPVKQWKLNRWAILALLFYAGILYYALRNHIIWQSVNVLLGLVALPVVTVIRTVDKGSIRYAVAAILLALCCLALPVKTICYGAIACSVLFVIESFVGKTNLLPLIVVGMMSPIFQYMADIFSFPIRLQLTTMAGKAMQLMGSAVQVKGNMIHCNGHEFSVDPACMGLNMLVTALLLQVLLVAVYQKKYGRTGAWWQVFLLLGLVMAFNILSNLIRIVCLVQLNILPGTTLHEVMGIICFLVYVVLPASLFTRWLIQRHGKATIVHLPPVSNTNTVKQVIVHLVLAVTMLMAARSVVQRDNVTADQSAAIPAVEGYSVQRIANDVVKLENDQSLVYIKPIAGFYSADHNPMICWRGSGYAFTQVEKSEVNGQFVYMALLQNGQDQLYTAWWYDNGSNRTIDQFAWRRDALQNNTKYALINVTAASREKLEAAIQHIQQEQPFRKLL</sequence>
<dbReference type="RefSeq" id="WP_119052109.1">
    <property type="nucleotide sequence ID" value="NZ_CP032157.1"/>
</dbReference>
<dbReference type="AlphaFoldDB" id="A0A3B7N1G8"/>
<keyword evidence="5 9" id="KW-0378">Hydrolase</keyword>
<feature type="transmembrane region" description="Helical" evidence="8">
    <location>
        <begin position="241"/>
        <end position="262"/>
    </location>
</feature>
<dbReference type="Proteomes" id="UP000263900">
    <property type="component" value="Chromosome"/>
</dbReference>
<gene>
    <name evidence="9" type="primary">xrtN</name>
    <name evidence="9" type="ORF">D3H65_20535</name>
</gene>
<evidence type="ECO:0000256" key="1">
    <source>
        <dbReference type="ARBA" id="ARBA00004651"/>
    </source>
</evidence>
<keyword evidence="4 8" id="KW-0812">Transmembrane</keyword>
<evidence type="ECO:0000256" key="4">
    <source>
        <dbReference type="ARBA" id="ARBA00022692"/>
    </source>
</evidence>
<keyword evidence="7 8" id="KW-0472">Membrane</keyword>
<dbReference type="EC" id="3.4.22.-" evidence="9"/>
<proteinExistence type="predicted"/>
<dbReference type="EMBL" id="CP032157">
    <property type="protein sequence ID" value="AXY76231.1"/>
    <property type="molecule type" value="Genomic_DNA"/>
</dbReference>
<keyword evidence="2" id="KW-1003">Cell membrane</keyword>
<evidence type="ECO:0000256" key="3">
    <source>
        <dbReference type="ARBA" id="ARBA00022670"/>
    </source>
</evidence>
<feature type="transmembrane region" description="Helical" evidence="8">
    <location>
        <begin position="38"/>
        <end position="57"/>
    </location>
</feature>
<dbReference type="KEGG" id="pseg:D3H65_20535"/>
<keyword evidence="6 8" id="KW-1133">Transmembrane helix</keyword>
<dbReference type="NCBIfam" id="TIGR04178">
    <property type="entry name" value="exo_archaeo"/>
    <property type="match status" value="1"/>
</dbReference>
<dbReference type="OrthoDB" id="783041at2"/>
<reference evidence="9 10" key="1">
    <citation type="submission" date="2018-09" db="EMBL/GenBank/DDBJ databases">
        <title>Genome sequencing of strain 6GH32-13.</title>
        <authorList>
            <person name="Weon H.-Y."/>
            <person name="Heo J."/>
            <person name="Kwon S.-W."/>
        </authorList>
    </citation>
    <scope>NUCLEOTIDE SEQUENCE [LARGE SCALE GENOMIC DNA]</scope>
    <source>
        <strain evidence="9 10">5GH32-13</strain>
    </source>
</reference>
<evidence type="ECO:0000256" key="5">
    <source>
        <dbReference type="ARBA" id="ARBA00022801"/>
    </source>
</evidence>
<feature type="transmembrane region" description="Helical" evidence="8">
    <location>
        <begin position="204"/>
        <end position="229"/>
    </location>
</feature>
<evidence type="ECO:0000313" key="9">
    <source>
        <dbReference type="EMBL" id="AXY76231.1"/>
    </source>
</evidence>
<evidence type="ECO:0000256" key="7">
    <source>
        <dbReference type="ARBA" id="ARBA00023136"/>
    </source>
</evidence>
<evidence type="ECO:0000256" key="6">
    <source>
        <dbReference type="ARBA" id="ARBA00022989"/>
    </source>
</evidence>
<evidence type="ECO:0000256" key="8">
    <source>
        <dbReference type="SAM" id="Phobius"/>
    </source>
</evidence>
<keyword evidence="3" id="KW-0645">Protease</keyword>
<feature type="transmembrane region" description="Helical" evidence="8">
    <location>
        <begin position="69"/>
        <end position="99"/>
    </location>
</feature>
<name>A0A3B7N1G8_9BACT</name>
<accession>A0A3B7N1G8</accession>
<keyword evidence="10" id="KW-1185">Reference proteome</keyword>
<feature type="transmembrane region" description="Helical" evidence="8">
    <location>
        <begin position="14"/>
        <end position="32"/>
    </location>
</feature>
<protein>
    <submittedName>
        <fullName evidence="9">Exosortase N</fullName>
        <ecNumber evidence="9">3.4.22.-</ecNumber>
    </submittedName>
</protein>
<dbReference type="NCBIfam" id="TIGR04476">
    <property type="entry name" value="exosort_XrtN"/>
    <property type="match status" value="1"/>
</dbReference>
<dbReference type="InterPro" id="IPR026392">
    <property type="entry name" value="Exo/Archaeosortase_dom"/>
</dbReference>
<dbReference type="Pfam" id="PF09721">
    <property type="entry name" value="Exosortase_EpsH"/>
    <property type="match status" value="1"/>
</dbReference>